<accession>W2RGQ7</accession>
<organism evidence="1 2">
    <name type="scientific">Phytophthora nicotianae (strain INRA-310)</name>
    <name type="common">Phytophthora parasitica</name>
    <dbReference type="NCBI Taxonomy" id="761204"/>
    <lineage>
        <taxon>Eukaryota</taxon>
        <taxon>Sar</taxon>
        <taxon>Stramenopiles</taxon>
        <taxon>Oomycota</taxon>
        <taxon>Peronosporomycetes</taxon>
        <taxon>Peronosporales</taxon>
        <taxon>Peronosporaceae</taxon>
        <taxon>Phytophthora</taxon>
    </lineage>
</organism>
<dbReference type="RefSeq" id="XP_008891156.1">
    <property type="nucleotide sequence ID" value="XM_008892908.1"/>
</dbReference>
<proteinExistence type="predicted"/>
<dbReference type="AlphaFoldDB" id="W2RGQ7"/>
<name>W2RGQ7_PHYN3</name>
<evidence type="ECO:0000313" key="1">
    <source>
        <dbReference type="EMBL" id="ETN23804.1"/>
    </source>
</evidence>
<gene>
    <name evidence="1" type="ORF">PPTG_20710</name>
</gene>
<dbReference type="Proteomes" id="UP000018817">
    <property type="component" value="Unassembled WGS sequence"/>
</dbReference>
<dbReference type="VEuPathDB" id="FungiDB:PPTG_20710"/>
<dbReference type="GeneID" id="20189309"/>
<protein>
    <submittedName>
        <fullName evidence="1">Uncharacterized protein</fullName>
    </submittedName>
</protein>
<sequence>MARAMDNVLYWMVDSATTTLYCYVEYGDVESRSSYEGVESRWHVVSFLILGVLAYCARKRSSSGPVIRYV</sequence>
<reference evidence="2" key="1">
    <citation type="submission" date="2011-12" db="EMBL/GenBank/DDBJ databases">
        <authorList>
            <consortium name="The Broad Institute Genome Sequencing Platform"/>
            <person name="Russ C."/>
            <person name="Tyler B."/>
            <person name="Panabieres F."/>
            <person name="Shan W."/>
            <person name="Tripathy S."/>
            <person name="Grunwald N."/>
            <person name="Machado M."/>
            <person name="Young S.K."/>
            <person name="Zeng Q."/>
            <person name="Gargeya S."/>
            <person name="Fitzgerald M."/>
            <person name="Haas B."/>
            <person name="Abouelleil A."/>
            <person name="Alvarado L."/>
            <person name="Arachchi H.M."/>
            <person name="Berlin A."/>
            <person name="Chapman S.B."/>
            <person name="Gearin G."/>
            <person name="Goldberg J."/>
            <person name="Griggs A."/>
            <person name="Gujja S."/>
            <person name="Hansen M."/>
            <person name="Heiman D."/>
            <person name="Howarth C."/>
            <person name="Larimer J."/>
            <person name="Lui A."/>
            <person name="MacDonald P.J.P."/>
            <person name="McCowen C."/>
            <person name="Montmayeur A."/>
            <person name="Murphy C."/>
            <person name="Neiman D."/>
            <person name="Pearson M."/>
            <person name="Priest M."/>
            <person name="Roberts A."/>
            <person name="Saif S."/>
            <person name="Shea T."/>
            <person name="Sisk P."/>
            <person name="Stolte C."/>
            <person name="Sykes S."/>
            <person name="Wortman J."/>
            <person name="Nusbaum C."/>
            <person name="Birren B."/>
        </authorList>
    </citation>
    <scope>NUCLEOTIDE SEQUENCE [LARGE SCALE GENOMIC DNA]</scope>
    <source>
        <strain evidence="2">INRA-310</strain>
    </source>
</reference>
<dbReference type="EMBL" id="KI669561">
    <property type="protein sequence ID" value="ETN23804.1"/>
    <property type="molecule type" value="Genomic_DNA"/>
</dbReference>
<reference evidence="1 2" key="2">
    <citation type="submission" date="2013-11" db="EMBL/GenBank/DDBJ databases">
        <title>The Genome Sequence of Phytophthora parasitica INRA-310.</title>
        <authorList>
            <consortium name="The Broad Institute Genomics Platform"/>
            <person name="Russ C."/>
            <person name="Tyler B."/>
            <person name="Panabieres F."/>
            <person name="Shan W."/>
            <person name="Tripathy S."/>
            <person name="Grunwald N."/>
            <person name="Machado M."/>
            <person name="Johnson C.S."/>
            <person name="Arredondo F."/>
            <person name="Hong C."/>
            <person name="Coffey M."/>
            <person name="Young S.K."/>
            <person name="Zeng Q."/>
            <person name="Gargeya S."/>
            <person name="Fitzgerald M."/>
            <person name="Abouelleil A."/>
            <person name="Alvarado L."/>
            <person name="Chapman S.B."/>
            <person name="Gainer-Dewar J."/>
            <person name="Goldberg J."/>
            <person name="Griggs A."/>
            <person name="Gujja S."/>
            <person name="Hansen M."/>
            <person name="Howarth C."/>
            <person name="Imamovic A."/>
            <person name="Ireland A."/>
            <person name="Larimer J."/>
            <person name="McCowan C."/>
            <person name="Murphy C."/>
            <person name="Pearson M."/>
            <person name="Poon T.W."/>
            <person name="Priest M."/>
            <person name="Roberts A."/>
            <person name="Saif S."/>
            <person name="Shea T."/>
            <person name="Sykes S."/>
            <person name="Wortman J."/>
            <person name="Nusbaum C."/>
            <person name="Birren B."/>
        </authorList>
    </citation>
    <scope>NUCLEOTIDE SEQUENCE [LARGE SCALE GENOMIC DNA]</scope>
    <source>
        <strain evidence="1 2">INRA-310</strain>
    </source>
</reference>
<evidence type="ECO:0000313" key="2">
    <source>
        <dbReference type="Proteomes" id="UP000018817"/>
    </source>
</evidence>